<dbReference type="Proteomes" id="UP001303046">
    <property type="component" value="Unassembled WGS sequence"/>
</dbReference>
<accession>A0ABR1D414</accession>
<name>A0ABR1D414_NECAM</name>
<evidence type="ECO:0000313" key="2">
    <source>
        <dbReference type="Proteomes" id="UP001303046"/>
    </source>
</evidence>
<protein>
    <submittedName>
        <fullName evidence="1">Uncharacterized protein</fullName>
    </submittedName>
</protein>
<comment type="caution">
    <text evidence="1">The sequence shown here is derived from an EMBL/GenBank/DDBJ whole genome shotgun (WGS) entry which is preliminary data.</text>
</comment>
<organism evidence="1 2">
    <name type="scientific">Necator americanus</name>
    <name type="common">Human hookworm</name>
    <dbReference type="NCBI Taxonomy" id="51031"/>
    <lineage>
        <taxon>Eukaryota</taxon>
        <taxon>Metazoa</taxon>
        <taxon>Ecdysozoa</taxon>
        <taxon>Nematoda</taxon>
        <taxon>Chromadorea</taxon>
        <taxon>Rhabditida</taxon>
        <taxon>Rhabditina</taxon>
        <taxon>Rhabditomorpha</taxon>
        <taxon>Strongyloidea</taxon>
        <taxon>Ancylostomatidae</taxon>
        <taxon>Bunostominae</taxon>
        <taxon>Necator</taxon>
    </lineage>
</organism>
<gene>
    <name evidence="1" type="primary">Necator_chrIII.g12262</name>
    <name evidence="1" type="ORF">RB195_011496</name>
</gene>
<keyword evidence="2" id="KW-1185">Reference proteome</keyword>
<evidence type="ECO:0000313" key="1">
    <source>
        <dbReference type="EMBL" id="KAK6744811.1"/>
    </source>
</evidence>
<sequence length="96" mass="10985">MLKADYGYGRTEGRVIASIPRQHSGFDRSYFYKKRPLSLNVVNIRLLVAYGFSVFTDQWELNVMKWQETAMRTTKHLYGGTQPKMITLGGTHSLGP</sequence>
<reference evidence="1 2" key="1">
    <citation type="submission" date="2023-08" db="EMBL/GenBank/DDBJ databases">
        <title>A Necator americanus chromosomal reference genome.</title>
        <authorList>
            <person name="Ilik V."/>
            <person name="Petrzelkova K.J."/>
            <person name="Pardy F."/>
            <person name="Fuh T."/>
            <person name="Niatou-Singa F.S."/>
            <person name="Gouil Q."/>
            <person name="Baker L."/>
            <person name="Ritchie M.E."/>
            <person name="Jex A.R."/>
            <person name="Gazzola D."/>
            <person name="Li H."/>
            <person name="Toshio Fujiwara R."/>
            <person name="Zhan B."/>
            <person name="Aroian R.V."/>
            <person name="Pafco B."/>
            <person name="Schwarz E.M."/>
        </authorList>
    </citation>
    <scope>NUCLEOTIDE SEQUENCE [LARGE SCALE GENOMIC DNA]</scope>
    <source>
        <strain evidence="1 2">Aroian</strain>
        <tissue evidence="1">Whole animal</tissue>
    </source>
</reference>
<dbReference type="EMBL" id="JAVFWL010000003">
    <property type="protein sequence ID" value="KAK6744811.1"/>
    <property type="molecule type" value="Genomic_DNA"/>
</dbReference>
<proteinExistence type="predicted"/>